<dbReference type="PANTHER" id="PTHR47797">
    <property type="entry name" value="DEHYDROGENASE, PUTATIVE (AFU_ORTHOLOGUE AFUA_8G05805)-RELATED"/>
    <property type="match status" value="1"/>
</dbReference>
<feature type="domain" description="Cytochrome b561" evidence="8">
    <location>
        <begin position="154"/>
        <end position="360"/>
    </location>
</feature>
<dbReference type="SUPFAM" id="SSF49344">
    <property type="entry name" value="CBD9-like"/>
    <property type="match status" value="1"/>
</dbReference>
<gene>
    <name evidence="9" type="ORF">HK103_003111</name>
</gene>
<dbReference type="Proteomes" id="UP001210925">
    <property type="component" value="Unassembled WGS sequence"/>
</dbReference>
<reference evidence="9" key="1">
    <citation type="submission" date="2020-05" db="EMBL/GenBank/DDBJ databases">
        <title>Phylogenomic resolution of chytrid fungi.</title>
        <authorList>
            <person name="Stajich J.E."/>
            <person name="Amses K."/>
            <person name="Simmons R."/>
            <person name="Seto K."/>
            <person name="Myers J."/>
            <person name="Bonds A."/>
            <person name="Quandt C.A."/>
            <person name="Barry K."/>
            <person name="Liu P."/>
            <person name="Grigoriev I."/>
            <person name="Longcore J.E."/>
            <person name="James T.Y."/>
        </authorList>
    </citation>
    <scope>NUCLEOTIDE SEQUENCE</scope>
    <source>
        <strain evidence="9">PLAUS21</strain>
    </source>
</reference>
<keyword evidence="10" id="KW-1185">Reference proteome</keyword>
<evidence type="ECO:0000256" key="7">
    <source>
        <dbReference type="SAM" id="Phobius"/>
    </source>
</evidence>
<feature type="transmembrane region" description="Helical" evidence="7">
    <location>
        <begin position="304"/>
        <end position="324"/>
    </location>
</feature>
<dbReference type="AlphaFoldDB" id="A0AAD5UJ48"/>
<dbReference type="InterPro" id="IPR015920">
    <property type="entry name" value="Cellobiose_DH-like_cyt"/>
</dbReference>
<sequence length="366" mass="40141">MLAKVYILVELIRAATYCPSPNQLCISGAPSNTTGQTCFTIHSAESGWAAIGVGSSVMSGADIYLGWTYQGQKYVGNFIGTGHVQPSPNSVQNAIEVSLLETPPAWAQLSFSFCRPTSLSSNGNSITASQSYIYASCPYSATGTTPASLSFDQHSLIYGSFAFDFTTTANTTTSGSGNRPILTPSGGYTYQQIVTIHGIMMFIAWAVSPFLGIFCARYLKQVLDHNWYRLHVLFMAGTCGLVTVVSFTVIVLYLETPHFNDKHKIIGLIVFLSLFVQSVLGYISNALWEATRTDIPWWDKLHWWVGRALALLGVINVFLGIDLYEDLFGEAAAFMALFWICVIAGCSLLIFGQWKYGQVHHQYSTV</sequence>
<dbReference type="PROSITE" id="PS50939">
    <property type="entry name" value="CYTOCHROME_B561"/>
    <property type="match status" value="1"/>
</dbReference>
<feature type="transmembrane region" description="Helical" evidence="7">
    <location>
        <begin position="199"/>
        <end position="219"/>
    </location>
</feature>
<keyword evidence="3 7" id="KW-0812">Transmembrane</keyword>
<evidence type="ECO:0000313" key="9">
    <source>
        <dbReference type="EMBL" id="KAJ3258970.1"/>
    </source>
</evidence>
<keyword evidence="5 7" id="KW-1133">Transmembrane helix</keyword>
<evidence type="ECO:0000256" key="1">
    <source>
        <dbReference type="ARBA" id="ARBA00004370"/>
    </source>
</evidence>
<keyword evidence="6 7" id="KW-0472">Membrane</keyword>
<comment type="subcellular location">
    <subcellularLocation>
        <location evidence="1">Membrane</location>
    </subcellularLocation>
</comment>
<keyword evidence="4" id="KW-0249">Electron transport</keyword>
<dbReference type="Gene3D" id="2.60.40.1210">
    <property type="entry name" value="Cellobiose dehydrogenase, cytochrome domain"/>
    <property type="match status" value="1"/>
</dbReference>
<dbReference type="Pfam" id="PF16010">
    <property type="entry name" value="CDH-cyt"/>
    <property type="match status" value="1"/>
</dbReference>
<comment type="caution">
    <text evidence="9">The sequence shown here is derived from an EMBL/GenBank/DDBJ whole genome shotgun (WGS) entry which is preliminary data.</text>
</comment>
<dbReference type="Pfam" id="PF03188">
    <property type="entry name" value="Cytochrom_B561"/>
    <property type="match status" value="1"/>
</dbReference>
<dbReference type="PANTHER" id="PTHR47797:SF3">
    <property type="entry name" value="CYTOCHROME B561 DOMAIN-CONTAINING PROTEIN"/>
    <property type="match status" value="1"/>
</dbReference>
<feature type="transmembrane region" description="Helical" evidence="7">
    <location>
        <begin position="331"/>
        <end position="354"/>
    </location>
</feature>
<protein>
    <recommendedName>
        <fullName evidence="8">Cytochrome b561 domain-containing protein</fullName>
    </recommendedName>
</protein>
<accession>A0AAD5UJ48</accession>
<evidence type="ECO:0000259" key="8">
    <source>
        <dbReference type="PROSITE" id="PS50939"/>
    </source>
</evidence>
<feature type="transmembrane region" description="Helical" evidence="7">
    <location>
        <begin position="265"/>
        <end position="284"/>
    </location>
</feature>
<organism evidence="9 10">
    <name type="scientific">Boothiomyces macroporosus</name>
    <dbReference type="NCBI Taxonomy" id="261099"/>
    <lineage>
        <taxon>Eukaryota</taxon>
        <taxon>Fungi</taxon>
        <taxon>Fungi incertae sedis</taxon>
        <taxon>Chytridiomycota</taxon>
        <taxon>Chytridiomycota incertae sedis</taxon>
        <taxon>Chytridiomycetes</taxon>
        <taxon>Rhizophydiales</taxon>
        <taxon>Terramycetaceae</taxon>
        <taxon>Boothiomyces</taxon>
    </lineage>
</organism>
<dbReference type="GO" id="GO:0016020">
    <property type="term" value="C:membrane"/>
    <property type="evidence" value="ECO:0007669"/>
    <property type="project" value="UniProtKB-SubCell"/>
</dbReference>
<evidence type="ECO:0000313" key="10">
    <source>
        <dbReference type="Proteomes" id="UP001210925"/>
    </source>
</evidence>
<dbReference type="InterPro" id="IPR006593">
    <property type="entry name" value="Cyt_b561/ferric_Rdtase_TM"/>
</dbReference>
<dbReference type="Gene3D" id="1.20.120.1770">
    <property type="match status" value="1"/>
</dbReference>
<dbReference type="CDD" id="cd08760">
    <property type="entry name" value="Cyt_b561_FRRS1_like"/>
    <property type="match status" value="1"/>
</dbReference>
<dbReference type="EMBL" id="JADGKB010000022">
    <property type="protein sequence ID" value="KAJ3258970.1"/>
    <property type="molecule type" value="Genomic_DNA"/>
</dbReference>
<proteinExistence type="predicted"/>
<feature type="transmembrane region" description="Helical" evidence="7">
    <location>
        <begin position="231"/>
        <end position="253"/>
    </location>
</feature>
<evidence type="ECO:0000256" key="4">
    <source>
        <dbReference type="ARBA" id="ARBA00022982"/>
    </source>
</evidence>
<evidence type="ECO:0000256" key="3">
    <source>
        <dbReference type="ARBA" id="ARBA00022692"/>
    </source>
</evidence>
<evidence type="ECO:0000256" key="6">
    <source>
        <dbReference type="ARBA" id="ARBA00023136"/>
    </source>
</evidence>
<keyword evidence="2" id="KW-0813">Transport</keyword>
<evidence type="ECO:0000256" key="2">
    <source>
        <dbReference type="ARBA" id="ARBA00022448"/>
    </source>
</evidence>
<name>A0AAD5UJ48_9FUNG</name>
<evidence type="ECO:0000256" key="5">
    <source>
        <dbReference type="ARBA" id="ARBA00022989"/>
    </source>
</evidence>
<dbReference type="SMART" id="SM00665">
    <property type="entry name" value="B561"/>
    <property type="match status" value="1"/>
</dbReference>